<evidence type="ECO:0000313" key="3">
    <source>
        <dbReference type="Proteomes" id="UP000035740"/>
    </source>
</evidence>
<dbReference type="EMBL" id="KQ106687">
    <property type="protein sequence ID" value="KMS65575.1"/>
    <property type="molecule type" value="Genomic_DNA"/>
</dbReference>
<keyword evidence="3" id="KW-1185">Reference proteome</keyword>
<evidence type="ECO:0000256" key="1">
    <source>
        <dbReference type="SAM" id="MobiDB-lite"/>
    </source>
</evidence>
<reference evidence="2 3" key="1">
    <citation type="journal article" date="2014" name="Nature">
        <title>The genome of the recently domesticated crop plant sugar beet (Beta vulgaris).</title>
        <authorList>
            <person name="Dohm J.C."/>
            <person name="Minoche A.E."/>
            <person name="Holtgrawe D."/>
            <person name="Capella-Gutierrez S."/>
            <person name="Zakrzewski F."/>
            <person name="Tafer H."/>
            <person name="Rupp O."/>
            <person name="Sorensen T.R."/>
            <person name="Stracke R."/>
            <person name="Reinhardt R."/>
            <person name="Goesmann A."/>
            <person name="Kraft T."/>
            <person name="Schulz B."/>
            <person name="Stadler P.F."/>
            <person name="Schmidt T."/>
            <person name="Gabaldon T."/>
            <person name="Lehrach H."/>
            <person name="Weisshaar B."/>
            <person name="Himmelbauer H."/>
        </authorList>
    </citation>
    <scope>NUCLEOTIDE SEQUENCE [LARGE SCALE GENOMIC DNA]</scope>
    <source>
        <tissue evidence="2">Taproot</tissue>
    </source>
</reference>
<proteinExistence type="predicted"/>
<evidence type="ECO:0000313" key="2">
    <source>
        <dbReference type="EMBL" id="KMS65575.1"/>
    </source>
</evidence>
<sequence>SGIPAEAFKEALMRSHASHAAALTAGHKRLMIPHANIGSTLSPRQIVELRALRDRTHESKKMSAMAPPQQITSPSVRGTKMPPTVTTPLMRAASVPLAMSPVMMAPPESIPPAIAVSNSSHDLDQVNGEIDQGNMFLLRQLVQKQPHMKARLVQILQRPDLNQAQKMELAAALFQSNDSSNVDTSNNNNNNLDESAIAT</sequence>
<name>A0A0J8BIU5_BETVV</name>
<feature type="non-terminal residue" evidence="2">
    <location>
        <position position="1"/>
    </location>
</feature>
<feature type="region of interest" description="Disordered" evidence="1">
    <location>
        <begin position="57"/>
        <end position="82"/>
    </location>
</feature>
<dbReference type="AlphaFoldDB" id="A0A0J8BIU5"/>
<dbReference type="Gramene" id="KMS65575">
    <property type="protein sequence ID" value="KMS65575"/>
    <property type="gene ID" value="BVRB_034580"/>
</dbReference>
<protein>
    <submittedName>
        <fullName evidence="2">Uncharacterized protein</fullName>
    </submittedName>
</protein>
<accession>A0A0J8BIU5</accession>
<dbReference type="Proteomes" id="UP000035740">
    <property type="component" value="Unassembled WGS sequence"/>
</dbReference>
<organism evidence="2 3">
    <name type="scientific">Beta vulgaris subsp. vulgaris</name>
    <name type="common">Beet</name>
    <dbReference type="NCBI Taxonomy" id="3555"/>
    <lineage>
        <taxon>Eukaryota</taxon>
        <taxon>Viridiplantae</taxon>
        <taxon>Streptophyta</taxon>
        <taxon>Embryophyta</taxon>
        <taxon>Tracheophyta</taxon>
        <taxon>Spermatophyta</taxon>
        <taxon>Magnoliopsida</taxon>
        <taxon>eudicotyledons</taxon>
        <taxon>Gunneridae</taxon>
        <taxon>Pentapetalae</taxon>
        <taxon>Caryophyllales</taxon>
        <taxon>Chenopodiaceae</taxon>
        <taxon>Betoideae</taxon>
        <taxon>Beta</taxon>
    </lineage>
</organism>
<gene>
    <name evidence="2" type="ORF">BVRB_034580</name>
</gene>
<feature type="region of interest" description="Disordered" evidence="1">
    <location>
        <begin position="178"/>
        <end position="199"/>
    </location>
</feature>